<evidence type="ECO:0000313" key="1">
    <source>
        <dbReference type="EMBL" id="CAH2406811.1"/>
    </source>
</evidence>
<sequence length="263" mass="27945">MLQLQDLPVPPVPYRIQQDEPVLSTGERVRLIVDYSGAGKTSWLAQSAQDAPNPLVYLDVADMPGTALANAVARELAGRVLGGGQDLGKIFLPGASGRKILQLLSRRMNERGEVVTVALDNVHKLAAEDLIGVIQVAKDIRFVLLGRPEGEVAAIEANLGVACENLSGWAPDTVAAGAHDTGCQADAADCQRLIDITGGLPLFVMNALSMAGSDYAGSVKRLCANLARSAHTRDMVRVRKLAHMSAPREGQNVRSFCNPFAIS</sequence>
<dbReference type="EMBL" id="CAKXZS010000051">
    <property type="protein sequence ID" value="CAH2406811.1"/>
    <property type="molecule type" value="Genomic_DNA"/>
</dbReference>
<evidence type="ECO:0000313" key="2">
    <source>
        <dbReference type="Proteomes" id="UP001152604"/>
    </source>
</evidence>
<accession>A0ABM9EC41</accession>
<gene>
    <name evidence="1" type="ORF">MES4922_550040</name>
</gene>
<name>A0ABM9EC41_9HYPH</name>
<dbReference type="Proteomes" id="UP001152604">
    <property type="component" value="Unassembled WGS sequence"/>
</dbReference>
<keyword evidence="2" id="KW-1185">Reference proteome</keyword>
<protein>
    <recommendedName>
        <fullName evidence="3">ATP-binding protein</fullName>
    </recommendedName>
</protein>
<evidence type="ECO:0008006" key="3">
    <source>
        <dbReference type="Google" id="ProtNLM"/>
    </source>
</evidence>
<organism evidence="1 2">
    <name type="scientific">Mesorhizobium ventifaucium</name>
    <dbReference type="NCBI Taxonomy" id="666020"/>
    <lineage>
        <taxon>Bacteria</taxon>
        <taxon>Pseudomonadati</taxon>
        <taxon>Pseudomonadota</taxon>
        <taxon>Alphaproteobacteria</taxon>
        <taxon>Hyphomicrobiales</taxon>
        <taxon>Phyllobacteriaceae</taxon>
        <taxon>Mesorhizobium</taxon>
    </lineage>
</organism>
<proteinExistence type="predicted"/>
<reference evidence="1" key="1">
    <citation type="submission" date="2022-03" db="EMBL/GenBank/DDBJ databases">
        <authorList>
            <person name="Brunel B."/>
        </authorList>
    </citation>
    <scope>NUCLEOTIDE SEQUENCE</scope>
    <source>
        <strain evidence="1">STM4922sample</strain>
    </source>
</reference>
<dbReference type="SUPFAM" id="SSF52540">
    <property type="entry name" value="P-loop containing nucleoside triphosphate hydrolases"/>
    <property type="match status" value="1"/>
</dbReference>
<dbReference type="InterPro" id="IPR027417">
    <property type="entry name" value="P-loop_NTPase"/>
</dbReference>
<comment type="caution">
    <text evidence="1">The sequence shown here is derived from an EMBL/GenBank/DDBJ whole genome shotgun (WGS) entry which is preliminary data.</text>
</comment>